<keyword evidence="2" id="KW-1185">Reference proteome</keyword>
<sequence>MYQPLGVHRLIYRTRIASYVKAGLIDYAVKVFDEMTLSECRVFGIDYNRFIGVLIRHSRFDLAHHYYSKMAPLGFSLSSFTYSRFISGLCQTKEFTFIDNLLKDMEKLHCVPDIWAFNIYLNLLFRENREESALEVFGRMVERGREPDVVTFTIIIDSLCKMKKFDAAVQFWLNMLDKGIRPDNKACVALAVGLCDGGQVDLAYELIIGVISGGLSEVSTLVYNALISGFCRAGRIDKALAMVSFMSRTGCKPDLVTYNVLLNYCCNEFMFEEAVKLLKKMECSAIEPDVYSYNQLLKAHCKANHPDKAYLFMVTKMVPKGFCDVVSYNTIIKAFCSISNNRRAYKLFEEMGRKGIAPDVVTFTILIKAFLREGEVMHLYEEMLQRGSFPDEVTYKLIIGALVRENKLSDACRVWDQMMERGLTLDRVHGGVGALKSDASKKYVAYPRLGAASFFGTKYFHLLLHFAGHYAVETICYRCSSGKTKCESGNSSLVFCFTGDQTVLVRGLLPPAVYIPLLQFFISQHLHATMFWHPETNPHFIETLPQQLEGQDSQTPPSPGVSLRQDQQNQLPHGPLHTDQNPESSCPQHDVKFRSPWVLPPQPRGHPQADGPKHGGEPHVPPMHQDQDRGLRVTYPRHQERHRRQPHSPKSPTSTVFWDAQTCSNQSITWLGAVFCTIFCIVIVLGGLIVLIVYLVFRPRSPRFNVSRATLNTASIDAGSLLDAGLSVLAKLNQSKQESSASRNGKRTASEQISRNGVLLDVKGVFRVRSKLGSLLWFSYGLYGHCIILVTSSDFRGFQDFSSCPVSRSCPCITGSYKVHYLQVDRECKMESGTMALVAEFIEREGAIGAEAEKTENKQIAYGFNYRGTSFDRDKFHEVVHDAEAVVGSISADESIPYLGWIVDWLTGHRARTERVFHEVDTFFQHVIDNHLKPERIQEHDDMVDVLLRIEKEHTELGASQFTKDNIKATLLNLFLGGVDTVSLTVNWAMAELVRNPRVMKKVQDEVRKCVGNKGRVTESDIDQLEYLRMVIKETLRLHPPAPLLLPRETMSHCK</sequence>
<evidence type="ECO:0000313" key="1">
    <source>
        <dbReference type="EMBL" id="KAL3582713.1"/>
    </source>
</evidence>
<gene>
    <name evidence="1" type="ORF">D5086_017045</name>
</gene>
<proteinExistence type="predicted"/>
<dbReference type="EMBL" id="RCHU02000008">
    <property type="protein sequence ID" value="KAL3582713.1"/>
    <property type="molecule type" value="Genomic_DNA"/>
</dbReference>
<name>A0ACC4BVP4_POPAL</name>
<comment type="caution">
    <text evidence="1">The sequence shown here is derived from an EMBL/GenBank/DDBJ whole genome shotgun (WGS) entry which is preliminary data.</text>
</comment>
<organism evidence="1 2">
    <name type="scientific">Populus alba</name>
    <name type="common">White poplar</name>
    <dbReference type="NCBI Taxonomy" id="43335"/>
    <lineage>
        <taxon>Eukaryota</taxon>
        <taxon>Viridiplantae</taxon>
        <taxon>Streptophyta</taxon>
        <taxon>Embryophyta</taxon>
        <taxon>Tracheophyta</taxon>
        <taxon>Spermatophyta</taxon>
        <taxon>Magnoliopsida</taxon>
        <taxon>eudicotyledons</taxon>
        <taxon>Gunneridae</taxon>
        <taxon>Pentapetalae</taxon>
        <taxon>rosids</taxon>
        <taxon>fabids</taxon>
        <taxon>Malpighiales</taxon>
        <taxon>Salicaceae</taxon>
        <taxon>Saliceae</taxon>
        <taxon>Populus</taxon>
    </lineage>
</organism>
<accession>A0ACC4BVP4</accession>
<dbReference type="Proteomes" id="UP000309997">
    <property type="component" value="Unassembled WGS sequence"/>
</dbReference>
<protein>
    <submittedName>
        <fullName evidence="1">Uncharacterized protein</fullName>
    </submittedName>
</protein>
<feature type="non-terminal residue" evidence="1">
    <location>
        <position position="1055"/>
    </location>
</feature>
<reference evidence="1 2" key="1">
    <citation type="journal article" date="2024" name="Plant Biotechnol. J.">
        <title>Genome and CRISPR/Cas9 system of a widespread forest tree (Populus alba) in the world.</title>
        <authorList>
            <person name="Liu Y.J."/>
            <person name="Jiang P.F."/>
            <person name="Han X.M."/>
            <person name="Li X.Y."/>
            <person name="Wang H.M."/>
            <person name="Wang Y.J."/>
            <person name="Wang X.X."/>
            <person name="Zeng Q.Y."/>
        </authorList>
    </citation>
    <scope>NUCLEOTIDE SEQUENCE [LARGE SCALE GENOMIC DNA]</scope>
    <source>
        <strain evidence="2">cv. PAL-ZL1</strain>
    </source>
</reference>
<evidence type="ECO:0000313" key="2">
    <source>
        <dbReference type="Proteomes" id="UP000309997"/>
    </source>
</evidence>